<dbReference type="Proteomes" id="UP001066276">
    <property type="component" value="Chromosome 9"/>
</dbReference>
<feature type="compositionally biased region" description="Basic and acidic residues" evidence="1">
    <location>
        <begin position="54"/>
        <end position="71"/>
    </location>
</feature>
<dbReference type="AlphaFoldDB" id="A0AAV7N712"/>
<organism evidence="2 3">
    <name type="scientific">Pleurodeles waltl</name>
    <name type="common">Iberian ribbed newt</name>
    <dbReference type="NCBI Taxonomy" id="8319"/>
    <lineage>
        <taxon>Eukaryota</taxon>
        <taxon>Metazoa</taxon>
        <taxon>Chordata</taxon>
        <taxon>Craniata</taxon>
        <taxon>Vertebrata</taxon>
        <taxon>Euteleostomi</taxon>
        <taxon>Amphibia</taxon>
        <taxon>Batrachia</taxon>
        <taxon>Caudata</taxon>
        <taxon>Salamandroidea</taxon>
        <taxon>Salamandridae</taxon>
        <taxon>Pleurodelinae</taxon>
        <taxon>Pleurodeles</taxon>
    </lineage>
</organism>
<proteinExistence type="predicted"/>
<reference evidence="2" key="1">
    <citation type="journal article" date="2022" name="bioRxiv">
        <title>Sequencing and chromosome-scale assembly of the giantPleurodeles waltlgenome.</title>
        <authorList>
            <person name="Brown T."/>
            <person name="Elewa A."/>
            <person name="Iarovenko S."/>
            <person name="Subramanian E."/>
            <person name="Araus A.J."/>
            <person name="Petzold A."/>
            <person name="Susuki M."/>
            <person name="Suzuki K.-i.T."/>
            <person name="Hayashi T."/>
            <person name="Toyoda A."/>
            <person name="Oliveira C."/>
            <person name="Osipova E."/>
            <person name="Leigh N.D."/>
            <person name="Simon A."/>
            <person name="Yun M.H."/>
        </authorList>
    </citation>
    <scope>NUCLEOTIDE SEQUENCE</scope>
    <source>
        <strain evidence="2">20211129_DDA</strain>
        <tissue evidence="2">Liver</tissue>
    </source>
</reference>
<feature type="compositionally biased region" description="Polar residues" evidence="1">
    <location>
        <begin position="18"/>
        <end position="30"/>
    </location>
</feature>
<gene>
    <name evidence="2" type="ORF">NDU88_007680</name>
</gene>
<evidence type="ECO:0000313" key="2">
    <source>
        <dbReference type="EMBL" id="KAJ1110327.1"/>
    </source>
</evidence>
<evidence type="ECO:0000256" key="1">
    <source>
        <dbReference type="SAM" id="MobiDB-lite"/>
    </source>
</evidence>
<dbReference type="EMBL" id="JANPWB010000013">
    <property type="protein sequence ID" value="KAJ1110327.1"/>
    <property type="molecule type" value="Genomic_DNA"/>
</dbReference>
<evidence type="ECO:0000313" key="3">
    <source>
        <dbReference type="Proteomes" id="UP001066276"/>
    </source>
</evidence>
<feature type="region of interest" description="Disordered" evidence="1">
    <location>
        <begin position="1"/>
        <end position="71"/>
    </location>
</feature>
<keyword evidence="3" id="KW-1185">Reference proteome</keyword>
<sequence length="71" mass="8098">MTVSGIQVGGFPSPRTVARTTQTRSASLGNRISGFPRKRKGMKDYAWRAIQRRKTPEEMRGETEEETQKEQ</sequence>
<name>A0AAV7N712_PLEWA</name>
<protein>
    <submittedName>
        <fullName evidence="2">Uncharacterized protein</fullName>
    </submittedName>
</protein>
<accession>A0AAV7N712</accession>
<comment type="caution">
    <text evidence="2">The sequence shown here is derived from an EMBL/GenBank/DDBJ whole genome shotgun (WGS) entry which is preliminary data.</text>
</comment>